<protein>
    <submittedName>
        <fullName evidence="8">Flagellar hook-filament junction protein FlgL</fullName>
    </submittedName>
</protein>
<name>A0A2I5T773_SERS3</name>
<dbReference type="InterPro" id="IPR013384">
    <property type="entry name" value="Flagell_FlgL"/>
</dbReference>
<dbReference type="GO" id="GO:0005198">
    <property type="term" value="F:structural molecule activity"/>
    <property type="evidence" value="ECO:0007669"/>
    <property type="project" value="InterPro"/>
</dbReference>
<dbReference type="Gene3D" id="1.20.1330.10">
    <property type="entry name" value="f41 fragment of flagellin, N-terminal domain"/>
    <property type="match status" value="1"/>
</dbReference>
<dbReference type="GO" id="GO:0005576">
    <property type="term" value="C:extracellular region"/>
    <property type="evidence" value="ECO:0007669"/>
    <property type="project" value="UniProtKB-SubCell"/>
</dbReference>
<reference evidence="7 10" key="3">
    <citation type="submission" date="2017-11" db="EMBL/GenBank/DDBJ databases">
        <title>Complete genome sequence of Serratia sp. ATCC 39006 LacA.</title>
        <authorList>
            <person name="Hampton H.G."/>
            <person name="Jackson S.A."/>
            <person name="Jauregui R."/>
            <person name="Poulter G.T.M."/>
            <person name="Salmond G.P.C."/>
            <person name="Fineran P.C."/>
        </authorList>
    </citation>
    <scope>NUCLEOTIDE SEQUENCE [LARGE SCALE GENOMIC DNA]</scope>
    <source>
        <strain evidence="7 10">ATCC 39006</strain>
    </source>
</reference>
<dbReference type="STRING" id="104623.Ser39006_03176"/>
<dbReference type="GO" id="GO:0071973">
    <property type="term" value="P:bacterial-type flagellum-dependent cell motility"/>
    <property type="evidence" value="ECO:0007669"/>
    <property type="project" value="InterPro"/>
</dbReference>
<dbReference type="InterPro" id="IPR001492">
    <property type="entry name" value="Flagellin"/>
</dbReference>
<accession>A0A2I5T773</accession>
<keyword evidence="9" id="KW-1185">Reference proteome</keyword>
<dbReference type="AlphaFoldDB" id="A0A2I5T773"/>
<dbReference type="SUPFAM" id="SSF64518">
    <property type="entry name" value="Phase 1 flagellin"/>
    <property type="match status" value="1"/>
</dbReference>
<keyword evidence="5" id="KW-0975">Bacterial flagellum</keyword>
<keyword evidence="8" id="KW-0966">Cell projection</keyword>
<evidence type="ECO:0000313" key="8">
    <source>
        <dbReference type="EMBL" id="AUH04692.1"/>
    </source>
</evidence>
<dbReference type="EMBL" id="CP025085">
    <property type="protein sequence ID" value="AUH00372.1"/>
    <property type="molecule type" value="Genomic_DNA"/>
</dbReference>
<dbReference type="RefSeq" id="WP_021016438.1">
    <property type="nucleotide sequence ID" value="NZ_CP025084.1"/>
</dbReference>
<dbReference type="PANTHER" id="PTHR42792:SF1">
    <property type="entry name" value="FLAGELLAR HOOK-ASSOCIATED PROTEIN 3"/>
    <property type="match status" value="1"/>
</dbReference>
<keyword evidence="8" id="KW-0969">Cilium</keyword>
<dbReference type="Proteomes" id="UP000233778">
    <property type="component" value="Chromosome"/>
</dbReference>
<reference evidence="8" key="2">
    <citation type="submission" date="2013-09" db="EMBL/GenBank/DDBJ databases">
        <authorList>
            <person name="Wang G."/>
            <person name="Yang Y."/>
            <person name="Su Y."/>
        </authorList>
    </citation>
    <scope>NUCLEOTIDE SEQUENCE</scope>
    <source>
        <strain evidence="8">ATCC 39006</strain>
    </source>
</reference>
<dbReference type="Pfam" id="PF00669">
    <property type="entry name" value="Flagellin_N"/>
    <property type="match status" value="1"/>
</dbReference>
<comment type="subcellular location">
    <subcellularLocation>
        <location evidence="1">Bacterial flagellum</location>
    </subcellularLocation>
    <subcellularLocation>
        <location evidence="2">Secreted</location>
    </subcellularLocation>
</comment>
<evidence type="ECO:0000256" key="3">
    <source>
        <dbReference type="ARBA" id="ARBA00005709"/>
    </source>
</evidence>
<comment type="similarity">
    <text evidence="3">Belongs to the bacterial flagellin family.</text>
</comment>
<dbReference type="Proteomes" id="UP000017700">
    <property type="component" value="Chromosome"/>
</dbReference>
<evidence type="ECO:0000313" key="9">
    <source>
        <dbReference type="Proteomes" id="UP000017700"/>
    </source>
</evidence>
<dbReference type="OrthoDB" id="9768249at2"/>
<feature type="domain" description="Flagellin N-terminal" evidence="6">
    <location>
        <begin position="4"/>
        <end position="140"/>
    </location>
</feature>
<evidence type="ECO:0000259" key="6">
    <source>
        <dbReference type="Pfam" id="PF00669"/>
    </source>
</evidence>
<gene>
    <name evidence="8" type="primary">flgL</name>
    <name evidence="7" type="ORF">CWC46_11480</name>
    <name evidence="8" type="ORF">Ser39006_011485</name>
</gene>
<dbReference type="NCBIfam" id="TIGR02550">
    <property type="entry name" value="flagell_flgL"/>
    <property type="match status" value="1"/>
</dbReference>
<evidence type="ECO:0000256" key="1">
    <source>
        <dbReference type="ARBA" id="ARBA00004365"/>
    </source>
</evidence>
<sequence length="320" mass="34180">MRLSTSMIYQQNMQGITDGLSAWQKTGNQLSTNKRVINPSDDPVAASQAVMVRQAQSQNQQYTLARTFAKQNMQLESSILDSVNTAITSASSEVISGGGVKSDDDRNSVALTLQALKDQLLNLANTTDGNGNFIFGGYKTDSKPFVTDASGTVSYAGGTQPISQQVDASRSMNVSHTGNQVFSGVTGDAVKEPDGVTVQSDLFQTLDIAIAALKKPYNNASDADKALIDADLAKANRGLRNSLNNVSAVNSELGIQLNEIDSLDSLGADRDMNNKNELSALVDADIVSVTSTYLMQQQSLQAAYKAFTNMQGLSLFQINK</sequence>
<dbReference type="GO" id="GO:0009424">
    <property type="term" value="C:bacterial-type flagellum hook"/>
    <property type="evidence" value="ECO:0007669"/>
    <property type="project" value="InterPro"/>
</dbReference>
<dbReference type="PANTHER" id="PTHR42792">
    <property type="entry name" value="FLAGELLIN"/>
    <property type="match status" value="1"/>
</dbReference>
<evidence type="ECO:0000313" key="7">
    <source>
        <dbReference type="EMBL" id="AUH00372.1"/>
    </source>
</evidence>
<organism evidence="8 9">
    <name type="scientific">Serratia sp. (strain ATCC 39006)</name>
    <name type="common">Prodigiosinella confusarubida</name>
    <dbReference type="NCBI Taxonomy" id="104623"/>
    <lineage>
        <taxon>Bacteria</taxon>
        <taxon>Pseudomonadati</taxon>
        <taxon>Pseudomonadota</taxon>
        <taxon>Gammaproteobacteria</taxon>
        <taxon>Enterobacterales</taxon>
        <taxon>Pectobacteriaceae</taxon>
        <taxon>Prodigiosinella</taxon>
    </lineage>
</organism>
<reference evidence="8 9" key="1">
    <citation type="journal article" date="2013" name="Genome Announc.">
        <title>Draft genome sequence of Serratia sp. strain ATCC 39006, a model bacterium for analysis of the biosynthesis and regulation of prodigiosin, a carbapenem, and gas vesicles.</title>
        <authorList>
            <person name="Fineran P.C."/>
            <person name="Iglesias Cans M.C."/>
            <person name="Ramsay J.P."/>
            <person name="Wilf N.M."/>
            <person name="Cossyleon D."/>
            <person name="McNeil M.B."/>
            <person name="Williamson N.R."/>
            <person name="Monson R.E."/>
            <person name="Becher S.A."/>
            <person name="Stanton J.A."/>
            <person name="Brugger K."/>
            <person name="Brown S.D."/>
            <person name="Salmond G.P."/>
        </authorList>
    </citation>
    <scope>NUCLEOTIDE SEQUENCE [LARGE SCALE GENOMIC DNA]</scope>
    <source>
        <strain evidence="8">ATCC 39006</strain>
        <strain evidence="9">ATCC 39006 / SC 11482</strain>
    </source>
</reference>
<evidence type="ECO:0000256" key="4">
    <source>
        <dbReference type="ARBA" id="ARBA00022525"/>
    </source>
</evidence>
<keyword evidence="4" id="KW-0964">Secreted</keyword>
<evidence type="ECO:0000256" key="5">
    <source>
        <dbReference type="ARBA" id="ARBA00023143"/>
    </source>
</evidence>
<dbReference type="EMBL" id="CP025084">
    <property type="protein sequence ID" value="AUH04692.1"/>
    <property type="molecule type" value="Genomic_DNA"/>
</dbReference>
<evidence type="ECO:0000256" key="2">
    <source>
        <dbReference type="ARBA" id="ARBA00004613"/>
    </source>
</evidence>
<dbReference type="KEGG" id="sera:Ser39006_011485"/>
<dbReference type="InterPro" id="IPR001029">
    <property type="entry name" value="Flagellin_N"/>
</dbReference>
<dbReference type="KEGG" id="serq:CWC46_11480"/>
<evidence type="ECO:0000313" key="10">
    <source>
        <dbReference type="Proteomes" id="UP000233778"/>
    </source>
</evidence>
<proteinExistence type="inferred from homology"/>
<reference evidence="8" key="4">
    <citation type="submission" date="2017-11" db="EMBL/GenBank/DDBJ databases">
        <title>Complete genome sequence of Serratia sp. ATCC 39006.</title>
        <authorList>
            <person name="Hampton H.G."/>
            <person name="Jackson S.A."/>
            <person name="Jauregui R."/>
            <person name="Poulter G.T.M."/>
            <person name="Salmond G.P.C."/>
            <person name="Fineran P.C."/>
        </authorList>
    </citation>
    <scope>NUCLEOTIDE SEQUENCE</scope>
    <source>
        <strain evidence="8">ATCC 39006</strain>
    </source>
</reference>
<keyword evidence="8" id="KW-0282">Flagellum</keyword>